<dbReference type="Proteomes" id="UP000287651">
    <property type="component" value="Unassembled WGS sequence"/>
</dbReference>
<gene>
    <name evidence="1" type="ORF">B296_00044924</name>
</gene>
<evidence type="ECO:0000313" key="1">
    <source>
        <dbReference type="EMBL" id="RRT60503.1"/>
    </source>
</evidence>
<accession>A0A426Z992</accession>
<reference evidence="1 2" key="1">
    <citation type="journal article" date="2014" name="Agronomy (Basel)">
        <title>A Draft Genome Sequence for Ensete ventricosum, the Drought-Tolerant Tree Against Hunger.</title>
        <authorList>
            <person name="Harrison J."/>
            <person name="Moore K.A."/>
            <person name="Paszkiewicz K."/>
            <person name="Jones T."/>
            <person name="Grant M."/>
            <person name="Ambacheew D."/>
            <person name="Muzemil S."/>
            <person name="Studholme D.J."/>
        </authorList>
    </citation>
    <scope>NUCLEOTIDE SEQUENCE [LARGE SCALE GENOMIC DNA]</scope>
</reference>
<dbReference type="AlphaFoldDB" id="A0A426Z992"/>
<proteinExistence type="predicted"/>
<name>A0A426Z992_ENSVE</name>
<dbReference type="EMBL" id="AMZH03007759">
    <property type="protein sequence ID" value="RRT60503.1"/>
    <property type="molecule type" value="Genomic_DNA"/>
</dbReference>
<evidence type="ECO:0000313" key="2">
    <source>
        <dbReference type="Proteomes" id="UP000287651"/>
    </source>
</evidence>
<protein>
    <submittedName>
        <fullName evidence="1">Uncharacterized protein</fullName>
    </submittedName>
</protein>
<organism evidence="1 2">
    <name type="scientific">Ensete ventricosum</name>
    <name type="common">Abyssinian banana</name>
    <name type="synonym">Musa ensete</name>
    <dbReference type="NCBI Taxonomy" id="4639"/>
    <lineage>
        <taxon>Eukaryota</taxon>
        <taxon>Viridiplantae</taxon>
        <taxon>Streptophyta</taxon>
        <taxon>Embryophyta</taxon>
        <taxon>Tracheophyta</taxon>
        <taxon>Spermatophyta</taxon>
        <taxon>Magnoliopsida</taxon>
        <taxon>Liliopsida</taxon>
        <taxon>Zingiberales</taxon>
        <taxon>Musaceae</taxon>
        <taxon>Ensete</taxon>
    </lineage>
</organism>
<comment type="caution">
    <text evidence="1">The sequence shown here is derived from an EMBL/GenBank/DDBJ whole genome shotgun (WGS) entry which is preliminary data.</text>
</comment>
<sequence>MEGRAVTTEVIADIGSLTDHRSADEGDLDLVLVSYLVSWERCIFFIVEYLIYPVMFGLS</sequence>